<reference evidence="1" key="1">
    <citation type="submission" date="2022-12" db="EMBL/GenBank/DDBJ databases">
        <title>Reclassification of two methanogenic archaea species isolated from the Kolyma lowland permafrost.</title>
        <authorList>
            <person name="Trubitsyn V.E."/>
            <person name="Rivkina E.M."/>
            <person name="Shcherbakova V.A."/>
        </authorList>
    </citation>
    <scope>NUCLEOTIDE SEQUENCE</scope>
    <source>
        <strain evidence="1">MK4</strain>
    </source>
</reference>
<protein>
    <submittedName>
        <fullName evidence="1">Uncharacterized protein</fullName>
    </submittedName>
</protein>
<dbReference type="RefSeq" id="WP_169740442.1">
    <property type="nucleotide sequence ID" value="NZ_JAPVES010000030.1"/>
</dbReference>
<sequence>MIIPIRRKEKAVLDLIVEKSEPGVLRISILNAHPIRNKILIKMIKILKISENARNLDIY</sequence>
<accession>A0A9E5A0G4</accession>
<dbReference type="AlphaFoldDB" id="A0A9E5A0G4"/>
<gene>
    <name evidence="1" type="ORF">O3H35_06095</name>
</gene>
<dbReference type="Proteomes" id="UP001074446">
    <property type="component" value="Unassembled WGS sequence"/>
</dbReference>
<proteinExistence type="predicted"/>
<dbReference type="EMBL" id="JAPVES010000030">
    <property type="protein sequence ID" value="MCZ3372199.1"/>
    <property type="molecule type" value="Genomic_DNA"/>
</dbReference>
<name>A0A9E5A0G4_9EURY</name>
<evidence type="ECO:0000313" key="1">
    <source>
        <dbReference type="EMBL" id="MCZ3372199.1"/>
    </source>
</evidence>
<comment type="caution">
    <text evidence="1">The sequence shown here is derived from an EMBL/GenBank/DDBJ whole genome shotgun (WGS) entry which is preliminary data.</text>
</comment>
<organism evidence="1">
    <name type="scientific">Methanobacterium veterum</name>
    <dbReference type="NCBI Taxonomy" id="408577"/>
    <lineage>
        <taxon>Archaea</taxon>
        <taxon>Methanobacteriati</taxon>
        <taxon>Methanobacteriota</taxon>
        <taxon>Methanomada group</taxon>
        <taxon>Methanobacteria</taxon>
        <taxon>Methanobacteriales</taxon>
        <taxon>Methanobacteriaceae</taxon>
        <taxon>Methanobacterium</taxon>
    </lineage>
</organism>